<protein>
    <submittedName>
        <fullName evidence="3">Coiled-coil domain containing 106b</fullName>
    </submittedName>
</protein>
<dbReference type="PANTHER" id="PTHR16477:SF3">
    <property type="entry name" value="COILED-COIL DOMAIN CONTAINING 106B ISOFORM 1-RELATED"/>
    <property type="match status" value="1"/>
</dbReference>
<dbReference type="Pfam" id="PF15794">
    <property type="entry name" value="CCDC106"/>
    <property type="match status" value="1"/>
</dbReference>
<dbReference type="PANTHER" id="PTHR16477">
    <property type="entry name" value="COILED-COIL DOMAIN-CONTAINING PROTEIN 106"/>
    <property type="match status" value="1"/>
</dbReference>
<evidence type="ECO:0000256" key="2">
    <source>
        <dbReference type="SAM" id="MobiDB-lite"/>
    </source>
</evidence>
<dbReference type="Ensembl" id="ENSSMAT00000026591.2">
    <property type="protein sequence ID" value="ENSSMAP00000026272.2"/>
    <property type="gene ID" value="ENSSMAG00000016070.2"/>
</dbReference>
<sequence>MPHSSSASSSGGGGGGGGLYLDAYEVSFPLEESIERPPPHSQYSPFILVSNLRAHLYVALEKNAWLQKRIEELEEERNFLRCQLDRFIVSMRMTEWCGDAQRSVKVQPSSSPSPPSPMTTRSGMTLKRLQGPGARSRRSAAVPGEEDEYVEEEEEEEEEEDSSLEKGSKKKGRANGEPRLKMRRIFRITHGRERQRVKDPDGVLIRYQKILTTYQRVRSMSRAFQIHGVDRNTMASTSPIAELLLVAPEKVEEVGEFEASKEKLLDYARRCYKTMDEPTHAKVQGLKKTHKLLPISYRFRN</sequence>
<evidence type="ECO:0000313" key="4">
    <source>
        <dbReference type="Proteomes" id="UP000694558"/>
    </source>
</evidence>
<feature type="region of interest" description="Disordered" evidence="2">
    <location>
        <begin position="101"/>
        <end position="178"/>
    </location>
</feature>
<dbReference type="InterPro" id="IPR031591">
    <property type="entry name" value="CCDC106"/>
</dbReference>
<dbReference type="GeneTree" id="ENSGT00390000013183"/>
<reference evidence="3" key="2">
    <citation type="submission" date="2025-08" db="UniProtKB">
        <authorList>
            <consortium name="Ensembl"/>
        </authorList>
    </citation>
    <scope>IDENTIFICATION</scope>
</reference>
<name>A0A8D3B018_SCOMX</name>
<evidence type="ECO:0000313" key="3">
    <source>
        <dbReference type="Ensembl" id="ENSSMAP00000026272.2"/>
    </source>
</evidence>
<proteinExistence type="predicted"/>
<reference evidence="3" key="1">
    <citation type="submission" date="2023-05" db="EMBL/GenBank/DDBJ databases">
        <title>High-quality long-read genome of Scophthalmus maximus.</title>
        <authorList>
            <person name="Lien S."/>
            <person name="Martinez P."/>
        </authorList>
    </citation>
    <scope>NUCLEOTIDE SEQUENCE [LARGE SCALE GENOMIC DNA]</scope>
</reference>
<evidence type="ECO:0000256" key="1">
    <source>
        <dbReference type="SAM" id="Coils"/>
    </source>
</evidence>
<feature type="compositionally biased region" description="Acidic residues" evidence="2">
    <location>
        <begin position="144"/>
        <end position="162"/>
    </location>
</feature>
<organism evidence="3 4">
    <name type="scientific">Scophthalmus maximus</name>
    <name type="common">Turbot</name>
    <name type="synonym">Psetta maxima</name>
    <dbReference type="NCBI Taxonomy" id="52904"/>
    <lineage>
        <taxon>Eukaryota</taxon>
        <taxon>Metazoa</taxon>
        <taxon>Chordata</taxon>
        <taxon>Craniata</taxon>
        <taxon>Vertebrata</taxon>
        <taxon>Euteleostomi</taxon>
        <taxon>Actinopterygii</taxon>
        <taxon>Neopterygii</taxon>
        <taxon>Teleostei</taxon>
        <taxon>Neoteleostei</taxon>
        <taxon>Acanthomorphata</taxon>
        <taxon>Carangaria</taxon>
        <taxon>Pleuronectiformes</taxon>
        <taxon>Pleuronectoidei</taxon>
        <taxon>Scophthalmidae</taxon>
        <taxon>Scophthalmus</taxon>
    </lineage>
</organism>
<dbReference type="AlphaFoldDB" id="A0A8D3B018"/>
<feature type="coiled-coil region" evidence="1">
    <location>
        <begin position="56"/>
        <end position="90"/>
    </location>
</feature>
<dbReference type="Proteomes" id="UP000694558">
    <property type="component" value="Chromosome 22"/>
</dbReference>
<accession>A0A8D3B018</accession>
<gene>
    <name evidence="3" type="primary">LOC118292342</name>
</gene>
<keyword evidence="1" id="KW-0175">Coiled coil</keyword>
<dbReference type="GO" id="GO:0005654">
    <property type="term" value="C:nucleoplasm"/>
    <property type="evidence" value="ECO:0007669"/>
    <property type="project" value="TreeGrafter"/>
</dbReference>